<dbReference type="SUPFAM" id="SSF52540">
    <property type="entry name" value="P-loop containing nucleoside triphosphate hydrolases"/>
    <property type="match status" value="1"/>
</dbReference>
<dbReference type="InterPro" id="IPR039421">
    <property type="entry name" value="Type_1_exporter"/>
</dbReference>
<keyword evidence="5 7" id="KW-1133">Transmembrane helix</keyword>
<evidence type="ECO:0000259" key="8">
    <source>
        <dbReference type="PROSITE" id="PS50893"/>
    </source>
</evidence>
<comment type="subcellular location">
    <subcellularLocation>
        <location evidence="1">Cell membrane</location>
        <topology evidence="1">Multi-pass membrane protein</topology>
    </subcellularLocation>
</comment>
<keyword evidence="2 7" id="KW-0812">Transmembrane</keyword>
<evidence type="ECO:0000256" key="5">
    <source>
        <dbReference type="ARBA" id="ARBA00022989"/>
    </source>
</evidence>
<dbReference type="SUPFAM" id="SSF90123">
    <property type="entry name" value="ABC transporter transmembrane region"/>
    <property type="match status" value="1"/>
</dbReference>
<dbReference type="RefSeq" id="WP_382370353.1">
    <property type="nucleotide sequence ID" value="NZ_JBHRZI010000010.1"/>
</dbReference>
<evidence type="ECO:0000256" key="6">
    <source>
        <dbReference type="ARBA" id="ARBA00023136"/>
    </source>
</evidence>
<feature type="transmembrane region" description="Helical" evidence="7">
    <location>
        <begin position="241"/>
        <end position="264"/>
    </location>
</feature>
<evidence type="ECO:0000256" key="4">
    <source>
        <dbReference type="ARBA" id="ARBA00022840"/>
    </source>
</evidence>
<dbReference type="Gene3D" id="3.40.50.300">
    <property type="entry name" value="P-loop containing nucleotide triphosphate hydrolases"/>
    <property type="match status" value="1"/>
</dbReference>
<evidence type="ECO:0000256" key="7">
    <source>
        <dbReference type="SAM" id="Phobius"/>
    </source>
</evidence>
<feature type="domain" description="ABC transmembrane type-1" evidence="9">
    <location>
        <begin position="23"/>
        <end position="299"/>
    </location>
</feature>
<name>A0ABV8BM26_9PSEU</name>
<dbReference type="InterPro" id="IPR036640">
    <property type="entry name" value="ABC1_TM_sf"/>
</dbReference>
<dbReference type="SMART" id="SM00382">
    <property type="entry name" value="AAA"/>
    <property type="match status" value="1"/>
</dbReference>
<feature type="domain" description="ABC transporter" evidence="8">
    <location>
        <begin position="330"/>
        <end position="563"/>
    </location>
</feature>
<dbReference type="GO" id="GO:0005524">
    <property type="term" value="F:ATP binding"/>
    <property type="evidence" value="ECO:0007669"/>
    <property type="project" value="UniProtKB-KW"/>
</dbReference>
<dbReference type="Pfam" id="PF00664">
    <property type="entry name" value="ABC_membrane"/>
    <property type="match status" value="1"/>
</dbReference>
<evidence type="ECO:0000313" key="11">
    <source>
        <dbReference type="Proteomes" id="UP001595690"/>
    </source>
</evidence>
<keyword evidence="11" id="KW-1185">Reference proteome</keyword>
<dbReference type="InterPro" id="IPR003593">
    <property type="entry name" value="AAA+_ATPase"/>
</dbReference>
<evidence type="ECO:0000256" key="2">
    <source>
        <dbReference type="ARBA" id="ARBA00022692"/>
    </source>
</evidence>
<dbReference type="PROSITE" id="PS00211">
    <property type="entry name" value="ABC_TRANSPORTER_1"/>
    <property type="match status" value="1"/>
</dbReference>
<dbReference type="InterPro" id="IPR017871">
    <property type="entry name" value="ABC_transporter-like_CS"/>
</dbReference>
<proteinExistence type="predicted"/>
<dbReference type="InterPro" id="IPR003439">
    <property type="entry name" value="ABC_transporter-like_ATP-bd"/>
</dbReference>
<dbReference type="EMBL" id="JBHRZI010000010">
    <property type="protein sequence ID" value="MFC3891227.1"/>
    <property type="molecule type" value="Genomic_DNA"/>
</dbReference>
<accession>A0ABV8BM26</accession>
<evidence type="ECO:0000313" key="10">
    <source>
        <dbReference type="EMBL" id="MFC3891227.1"/>
    </source>
</evidence>
<feature type="transmembrane region" description="Helical" evidence="7">
    <location>
        <begin position="53"/>
        <end position="70"/>
    </location>
</feature>
<gene>
    <name evidence="10" type="ORF">ACFOWZ_07040</name>
</gene>
<dbReference type="Proteomes" id="UP001595690">
    <property type="component" value="Unassembled WGS sequence"/>
</dbReference>
<sequence length="577" mass="60485">MIRRLLSLTGGEQGTQLRRAVWCLGAAAAVQGAAFGVLLPVLRALVSGEPRRVWPWLAVLAVAVAAYALLHNRGVVAGRRAGYALGGVLHERLGDHVVTLPLGWFTTTRVGSLGRVATQNVMSVMGVPGHLLDPLAHAVVTPAAVVAVLLFTDWRMAVGALVAAPVVIAAHRWTGKLVQRTDQAADAAAAEAGGQVVEFARNQPVLRAFGRSAHGFALLDDALVSSRDAARRMLRTALPGLAGFVLAVQTAFTALLVLGATLAAGATVDVPAIVVALVLAVRFTEPLLSAAELGAALRMASGSLDRVEAVFADRALPEPERSAPTGPPAIEFDRVRFGYDDRPVLDDVTFTVAPGTTTALVGVSGAGKSTVVRLVARFFDVGAGAVRVAGADVRSLRTADLLGLIAPVFQDTYLFDTTLEDNIRVGRPDATEDQVHEAARLAGVTEIVRRLPDGWQTRVGEGGTRLSGGERQRVAIARALLKDAPIVLLDEATAALDAENEAAVTTALATLARGRTLLVIAHRLSTVVNADQIVVLDGGRVVDTGTHEELLARGGRYAGFVAQRENAQGWRIATGQK</sequence>
<dbReference type="InterPro" id="IPR011527">
    <property type="entry name" value="ABC1_TM_dom"/>
</dbReference>
<evidence type="ECO:0000256" key="1">
    <source>
        <dbReference type="ARBA" id="ARBA00004651"/>
    </source>
</evidence>
<evidence type="ECO:0000259" key="9">
    <source>
        <dbReference type="PROSITE" id="PS50929"/>
    </source>
</evidence>
<protein>
    <submittedName>
        <fullName evidence="10">ABC transporter ATP-binding protein</fullName>
    </submittedName>
</protein>
<dbReference type="InterPro" id="IPR027417">
    <property type="entry name" value="P-loop_NTPase"/>
</dbReference>
<dbReference type="PROSITE" id="PS50929">
    <property type="entry name" value="ABC_TM1F"/>
    <property type="match status" value="1"/>
</dbReference>
<dbReference type="PANTHER" id="PTHR24221">
    <property type="entry name" value="ATP-BINDING CASSETTE SUB-FAMILY B"/>
    <property type="match status" value="1"/>
</dbReference>
<dbReference type="Pfam" id="PF00005">
    <property type="entry name" value="ABC_tran"/>
    <property type="match status" value="1"/>
</dbReference>
<comment type="caution">
    <text evidence="10">The sequence shown here is derived from an EMBL/GenBank/DDBJ whole genome shotgun (WGS) entry which is preliminary data.</text>
</comment>
<feature type="transmembrane region" description="Helical" evidence="7">
    <location>
        <begin position="21"/>
        <end position="41"/>
    </location>
</feature>
<keyword evidence="4 10" id="KW-0067">ATP-binding</keyword>
<evidence type="ECO:0000256" key="3">
    <source>
        <dbReference type="ARBA" id="ARBA00022741"/>
    </source>
</evidence>
<organism evidence="10 11">
    <name type="scientific">Lentzea rhizosphaerae</name>
    <dbReference type="NCBI Taxonomy" id="2041025"/>
    <lineage>
        <taxon>Bacteria</taxon>
        <taxon>Bacillati</taxon>
        <taxon>Actinomycetota</taxon>
        <taxon>Actinomycetes</taxon>
        <taxon>Pseudonocardiales</taxon>
        <taxon>Pseudonocardiaceae</taxon>
        <taxon>Lentzea</taxon>
    </lineage>
</organism>
<keyword evidence="3" id="KW-0547">Nucleotide-binding</keyword>
<keyword evidence="6 7" id="KW-0472">Membrane</keyword>
<dbReference type="Gene3D" id="1.20.1560.10">
    <property type="entry name" value="ABC transporter type 1, transmembrane domain"/>
    <property type="match status" value="1"/>
</dbReference>
<reference evidence="11" key="1">
    <citation type="journal article" date="2019" name="Int. J. Syst. Evol. Microbiol.">
        <title>The Global Catalogue of Microorganisms (GCM) 10K type strain sequencing project: providing services to taxonomists for standard genome sequencing and annotation.</title>
        <authorList>
            <consortium name="The Broad Institute Genomics Platform"/>
            <consortium name="The Broad Institute Genome Sequencing Center for Infectious Disease"/>
            <person name="Wu L."/>
            <person name="Ma J."/>
        </authorList>
    </citation>
    <scope>NUCLEOTIDE SEQUENCE [LARGE SCALE GENOMIC DNA]</scope>
    <source>
        <strain evidence="11">CGMCC 4.7405</strain>
    </source>
</reference>
<dbReference type="PANTHER" id="PTHR24221:SF654">
    <property type="entry name" value="ATP-BINDING CASSETTE SUB-FAMILY B MEMBER 6"/>
    <property type="match status" value="1"/>
</dbReference>
<dbReference type="PROSITE" id="PS50893">
    <property type="entry name" value="ABC_TRANSPORTER_2"/>
    <property type="match status" value="1"/>
</dbReference>